<dbReference type="InterPro" id="IPR038595">
    <property type="entry name" value="LOR_sf"/>
</dbReference>
<protein>
    <recommendedName>
        <fullName evidence="4">LURP-one-related family protein</fullName>
    </recommendedName>
</protein>
<sequence>MHTLYMKQKALSLRGRFSIKNEQEQDRYLVEGSFMKIPKSFSITTTDGEEIATITKKTFSLRPKFFVEVEGQTMTIEKEFSLFKARYTIDAAGIEIDGNWWDMDFQVKRQGEVVGQVEKKWLSFGDSYEIQVIDAAMETILIALVVAIDCVKADDAANASS</sequence>
<dbReference type="EMBL" id="LVVL01000012">
    <property type="protein sequence ID" value="OAN12737.1"/>
    <property type="molecule type" value="Genomic_DNA"/>
</dbReference>
<reference evidence="2 3" key="1">
    <citation type="submission" date="2016-03" db="EMBL/GenBank/DDBJ databases">
        <authorList>
            <person name="Cho S.-Y."/>
            <person name="Lim S."/>
            <person name="Kim H."/>
            <person name="Soh E.H."/>
            <person name="Moon J.S."/>
        </authorList>
    </citation>
    <scope>NUCLEOTIDE SEQUENCE [LARGE SCALE GENOMIC DNA]</scope>
    <source>
        <strain evidence="2 3">KCTC 3810</strain>
    </source>
</reference>
<evidence type="ECO:0008006" key="4">
    <source>
        <dbReference type="Google" id="ProtNLM"/>
    </source>
</evidence>
<name>A0ABX2V746_9BACL</name>
<dbReference type="RefSeq" id="WP_028105368.1">
    <property type="nucleotide sequence ID" value="NZ_LVVL01000012.1"/>
</dbReference>
<comment type="similarity">
    <text evidence="1">Belongs to the LOR family.</text>
</comment>
<evidence type="ECO:0000313" key="3">
    <source>
        <dbReference type="Proteomes" id="UP000078447"/>
    </source>
</evidence>
<proteinExistence type="inferred from homology"/>
<dbReference type="InterPro" id="IPR025659">
    <property type="entry name" value="Tubby-like_C"/>
</dbReference>
<accession>A0ABX2V746</accession>
<gene>
    <name evidence="2" type="ORF">A3783_10470</name>
</gene>
<comment type="caution">
    <text evidence="2">The sequence shown here is derived from an EMBL/GenBank/DDBJ whole genome shotgun (WGS) entry which is preliminary data.</text>
</comment>
<evidence type="ECO:0000256" key="1">
    <source>
        <dbReference type="ARBA" id="ARBA00005437"/>
    </source>
</evidence>
<dbReference type="Proteomes" id="UP000078447">
    <property type="component" value="Unassembled WGS sequence"/>
</dbReference>
<dbReference type="Pfam" id="PF04525">
    <property type="entry name" value="LOR"/>
    <property type="match status" value="1"/>
</dbReference>
<dbReference type="Gene3D" id="2.40.160.200">
    <property type="entry name" value="LURP1-related"/>
    <property type="match status" value="1"/>
</dbReference>
<evidence type="ECO:0000313" key="2">
    <source>
        <dbReference type="EMBL" id="OAN12737.1"/>
    </source>
</evidence>
<keyword evidence="3" id="KW-1185">Reference proteome</keyword>
<organism evidence="2 3">
    <name type="scientific">Exiguobacterium undae</name>
    <dbReference type="NCBI Taxonomy" id="169177"/>
    <lineage>
        <taxon>Bacteria</taxon>
        <taxon>Bacillati</taxon>
        <taxon>Bacillota</taxon>
        <taxon>Bacilli</taxon>
        <taxon>Bacillales</taxon>
        <taxon>Bacillales Family XII. Incertae Sedis</taxon>
        <taxon>Exiguobacterium</taxon>
    </lineage>
</organism>
<dbReference type="InterPro" id="IPR007612">
    <property type="entry name" value="LOR"/>
</dbReference>
<dbReference type="SUPFAM" id="SSF54518">
    <property type="entry name" value="Tubby C-terminal domain-like"/>
    <property type="match status" value="1"/>
</dbReference>